<evidence type="ECO:0000256" key="1">
    <source>
        <dbReference type="ARBA" id="ARBA00004141"/>
    </source>
</evidence>
<proteinExistence type="inferred from homology"/>
<keyword evidence="2 8" id="KW-0812">Transmembrane</keyword>
<feature type="transmembrane region" description="Helical" evidence="8">
    <location>
        <begin position="218"/>
        <end position="238"/>
    </location>
</feature>
<keyword evidence="3 8" id="KW-1133">Transmembrane helix</keyword>
<accession>A0A0C2J6R1</accession>
<evidence type="ECO:0000256" key="2">
    <source>
        <dbReference type="ARBA" id="ARBA00022692"/>
    </source>
</evidence>
<dbReference type="AlphaFoldDB" id="A0A0C2J6R1"/>
<feature type="transmembrane region" description="Helical" evidence="8">
    <location>
        <begin position="71"/>
        <end position="92"/>
    </location>
</feature>
<feature type="transmembrane region" description="Helical" evidence="8">
    <location>
        <begin position="98"/>
        <end position="120"/>
    </location>
</feature>
<keyword evidence="10" id="KW-1185">Reference proteome</keyword>
<dbReference type="VEuPathDB" id="FungiDB:SPBR_05950"/>
<organism evidence="9 10">
    <name type="scientific">Sporothrix brasiliensis 5110</name>
    <dbReference type="NCBI Taxonomy" id="1398154"/>
    <lineage>
        <taxon>Eukaryota</taxon>
        <taxon>Fungi</taxon>
        <taxon>Dikarya</taxon>
        <taxon>Ascomycota</taxon>
        <taxon>Pezizomycotina</taxon>
        <taxon>Sordariomycetes</taxon>
        <taxon>Sordariomycetidae</taxon>
        <taxon>Ophiostomatales</taxon>
        <taxon>Ophiostomataceae</taxon>
        <taxon>Sporothrix</taxon>
    </lineage>
</organism>
<sequence>MVVFRVSAAATLAARSVAVAAAALQSKTSSPEPTIREALSGIFGSVSLTAWICLLLPQLIQNYKSQSADGLSMAFLFVWLLGDVTNLSGALWTGLAPTAVALAFYFCIADIVLITQCLYYNTKSARRDRLLRQGRTRRRSSSTAVAGQSGDDNVSEEVIPEEGEEGEDDSPLLARRRSSSIGLPGSHRRYSTRRSESSLDPLRRIITGEDETPDSNPWLHNTLSLVAVWIVGALGYFVSYRMGAWDATDPVGGGGGDAANPAPSKEDDVYAKIGLALGYCSAVFYLCARIPQILKNYREKSCEGNFTYGASLVAYSQDGKYLLNALPWLLGSLGTIVEDLIIFFQFRLYSPKRNTIKPAAGSSVNGSATSYGTV</sequence>
<evidence type="ECO:0000256" key="4">
    <source>
        <dbReference type="ARBA" id="ARBA00023136"/>
    </source>
</evidence>
<dbReference type="Gene3D" id="1.20.1280.290">
    <property type="match status" value="2"/>
</dbReference>
<dbReference type="RefSeq" id="XP_040622645.1">
    <property type="nucleotide sequence ID" value="XM_040764213.1"/>
</dbReference>
<dbReference type="EMBL" id="AWTV01000004">
    <property type="protein sequence ID" value="KIH94635.1"/>
    <property type="molecule type" value="Genomic_DNA"/>
</dbReference>
<evidence type="ECO:0000256" key="8">
    <source>
        <dbReference type="SAM" id="Phobius"/>
    </source>
</evidence>
<dbReference type="HOGENOM" id="CLU_019699_1_1_1"/>
<comment type="subcellular location">
    <subcellularLocation>
        <location evidence="1">Membrane</location>
        <topology evidence="1">Multi-pass membrane protein</topology>
    </subcellularLocation>
</comment>
<dbReference type="Pfam" id="PF04193">
    <property type="entry name" value="PQ-loop"/>
    <property type="match status" value="2"/>
</dbReference>
<dbReference type="GO" id="GO:0034486">
    <property type="term" value="P:vacuolar transmembrane transport"/>
    <property type="evidence" value="ECO:0007669"/>
    <property type="project" value="UniProtKB-ARBA"/>
</dbReference>
<dbReference type="GeneID" id="63679134"/>
<keyword evidence="4 8" id="KW-0472">Membrane</keyword>
<feature type="transmembrane region" description="Helical" evidence="8">
    <location>
        <begin position="269"/>
        <end position="288"/>
    </location>
</feature>
<evidence type="ECO:0000256" key="3">
    <source>
        <dbReference type="ARBA" id="ARBA00022989"/>
    </source>
</evidence>
<evidence type="ECO:0000256" key="7">
    <source>
        <dbReference type="SAM" id="MobiDB-lite"/>
    </source>
</evidence>
<feature type="compositionally biased region" description="Acidic residues" evidence="7">
    <location>
        <begin position="153"/>
        <end position="170"/>
    </location>
</feature>
<reference evidence="9 10" key="1">
    <citation type="journal article" date="2014" name="BMC Genomics">
        <title>Comparative genomics of the major fungal agents of human and animal Sporotrichosis: Sporothrix schenckii and Sporothrix brasiliensis.</title>
        <authorList>
            <person name="Teixeira M.M."/>
            <person name="de Almeida L.G."/>
            <person name="Kubitschek-Barreira P."/>
            <person name="Alves F.L."/>
            <person name="Kioshima E.S."/>
            <person name="Abadio A.K."/>
            <person name="Fernandes L."/>
            <person name="Derengowski L.S."/>
            <person name="Ferreira K.S."/>
            <person name="Souza R.C."/>
            <person name="Ruiz J.C."/>
            <person name="de Andrade N.C."/>
            <person name="Paes H.C."/>
            <person name="Nicola A.M."/>
            <person name="Albuquerque P."/>
            <person name="Gerber A.L."/>
            <person name="Martins V.P."/>
            <person name="Peconick L.D."/>
            <person name="Neto A.V."/>
            <person name="Chaucanez C.B."/>
            <person name="Silva P.A."/>
            <person name="Cunha O.L."/>
            <person name="de Oliveira F.F."/>
            <person name="dos Santos T.C."/>
            <person name="Barros A.L."/>
            <person name="Soares M.A."/>
            <person name="de Oliveira L.M."/>
            <person name="Marini M.M."/>
            <person name="Villalobos-Duno H."/>
            <person name="Cunha M.M."/>
            <person name="de Hoog S."/>
            <person name="da Silveira J.F."/>
            <person name="Henrissat B."/>
            <person name="Nino-Vega G.A."/>
            <person name="Cisalpino P.S."/>
            <person name="Mora-Montes H.M."/>
            <person name="Almeida S.R."/>
            <person name="Stajich J.E."/>
            <person name="Lopes-Bezerra L.M."/>
            <person name="Vasconcelos A.T."/>
            <person name="Felipe M.S."/>
        </authorList>
    </citation>
    <scope>NUCLEOTIDE SEQUENCE [LARGE SCALE GENOMIC DNA]</scope>
    <source>
        <strain evidence="9 10">5110</strain>
    </source>
</reference>
<dbReference type="FunFam" id="1.20.1280.290:FF:000009">
    <property type="entry name" value="PQ loop repeat family protein"/>
    <property type="match status" value="1"/>
</dbReference>
<feature type="region of interest" description="Disordered" evidence="7">
    <location>
        <begin position="131"/>
        <end position="195"/>
    </location>
</feature>
<dbReference type="Proteomes" id="UP000031575">
    <property type="component" value="Unassembled WGS sequence"/>
</dbReference>
<dbReference type="PANTHER" id="PTHR16201:SF44">
    <property type="entry name" value="SEVEN TRANSMEMBRANE PROTEIN 1"/>
    <property type="match status" value="1"/>
</dbReference>
<comment type="similarity">
    <text evidence="5">Belongs to the laat-1 family.</text>
</comment>
<dbReference type="PANTHER" id="PTHR16201">
    <property type="entry name" value="SEVEN TRANSMEMBRANE PROTEIN 1-RELATED"/>
    <property type="match status" value="1"/>
</dbReference>
<dbReference type="SMART" id="SM00679">
    <property type="entry name" value="CTNS"/>
    <property type="match status" value="2"/>
</dbReference>
<evidence type="ECO:0000256" key="6">
    <source>
        <dbReference type="ARBA" id="ARBA00050768"/>
    </source>
</evidence>
<dbReference type="InterPro" id="IPR051415">
    <property type="entry name" value="LAAT-1"/>
</dbReference>
<dbReference type="InterPro" id="IPR006603">
    <property type="entry name" value="PQ-loop_rpt"/>
</dbReference>
<comment type="caution">
    <text evidence="9">The sequence shown here is derived from an EMBL/GenBank/DDBJ whole genome shotgun (WGS) entry which is preliminary data.</text>
</comment>
<evidence type="ECO:0000313" key="9">
    <source>
        <dbReference type="EMBL" id="KIH94635.1"/>
    </source>
</evidence>
<evidence type="ECO:0000256" key="5">
    <source>
        <dbReference type="ARBA" id="ARBA00038039"/>
    </source>
</evidence>
<evidence type="ECO:0000313" key="10">
    <source>
        <dbReference type="Proteomes" id="UP000031575"/>
    </source>
</evidence>
<gene>
    <name evidence="9" type="ORF">SPBR_05950</name>
</gene>
<dbReference type="OrthoDB" id="8048523at2759"/>
<name>A0A0C2J6R1_9PEZI</name>
<protein>
    <submittedName>
        <fullName evidence="9">Vacuolar membrane pq loop repeat protein</fullName>
    </submittedName>
</protein>
<dbReference type="GO" id="GO:0098852">
    <property type="term" value="C:lytic vacuole membrane"/>
    <property type="evidence" value="ECO:0007669"/>
    <property type="project" value="UniProtKB-ARBA"/>
</dbReference>
<feature type="transmembrane region" description="Helical" evidence="8">
    <location>
        <begin position="38"/>
        <end position="59"/>
    </location>
</feature>
<comment type="catalytic activity">
    <reaction evidence="6">
        <text>L-histidine(out) + L-arginine(in) = L-histidine(in) + L-arginine(out)</text>
        <dbReference type="Rhea" id="RHEA:71063"/>
        <dbReference type="ChEBI" id="CHEBI:32682"/>
        <dbReference type="ChEBI" id="CHEBI:57595"/>
    </reaction>
</comment>
<dbReference type="GO" id="GO:0015174">
    <property type="term" value="F:basic amino acid transmembrane transporter activity"/>
    <property type="evidence" value="ECO:0007669"/>
    <property type="project" value="UniProtKB-ARBA"/>
</dbReference>